<dbReference type="KEGG" id="mar:MAE_51340"/>
<dbReference type="AlphaFoldDB" id="B0JX69"/>
<dbReference type="Proteomes" id="UP000001510">
    <property type="component" value="Chromosome"/>
</dbReference>
<dbReference type="EnsemblBacteria" id="BAG04956">
    <property type="protein sequence ID" value="BAG04956"/>
    <property type="gene ID" value="MAE_51340"/>
</dbReference>
<dbReference type="EMBL" id="AP009552">
    <property type="protein sequence ID" value="BAG04956.1"/>
    <property type="molecule type" value="Genomic_DNA"/>
</dbReference>
<dbReference type="HOGENOM" id="CLU_2329038_0_0_3"/>
<evidence type="ECO:0000313" key="2">
    <source>
        <dbReference type="EMBL" id="BAG04956.1"/>
    </source>
</evidence>
<feature type="compositionally biased region" description="Polar residues" evidence="1">
    <location>
        <begin position="72"/>
        <end position="86"/>
    </location>
</feature>
<dbReference type="PaxDb" id="449447-MAE_51340"/>
<reference evidence="2 3" key="1">
    <citation type="journal article" date="2007" name="DNA Res.">
        <title>Complete genomic structure of the bloom-forming toxic cyanobacterium Microcystis aeruginosa NIES-843.</title>
        <authorList>
            <person name="Kaneko T."/>
            <person name="Nakajima N."/>
            <person name="Okamoto S."/>
            <person name="Suzuki I."/>
            <person name="Tanabe Y."/>
            <person name="Tamaoki M."/>
            <person name="Nakamura Y."/>
            <person name="Kasai F."/>
            <person name="Watanabe A."/>
            <person name="Kawashima K."/>
            <person name="Kishida Y."/>
            <person name="Ono A."/>
            <person name="Shimizu Y."/>
            <person name="Takahashi C."/>
            <person name="Minami C."/>
            <person name="Fujishiro T."/>
            <person name="Kohara M."/>
            <person name="Katoh M."/>
            <person name="Nakazaki N."/>
            <person name="Nakayama S."/>
            <person name="Yamada M."/>
            <person name="Tabata S."/>
            <person name="Watanabe M.M."/>
        </authorList>
    </citation>
    <scope>NUCLEOTIDE SEQUENCE [LARGE SCALE GENOMIC DNA]</scope>
    <source>
        <strain evidence="3">NIES-843 / IAM M-247</strain>
    </source>
</reference>
<proteinExistence type="predicted"/>
<protein>
    <submittedName>
        <fullName evidence="2">Uncharacterized protein</fullName>
    </submittedName>
</protein>
<name>B0JX69_MICAN</name>
<evidence type="ECO:0000313" key="3">
    <source>
        <dbReference type="Proteomes" id="UP000001510"/>
    </source>
</evidence>
<gene>
    <name evidence="2" type="ordered locus">MAE_51340</name>
</gene>
<keyword evidence="3" id="KW-1185">Reference proteome</keyword>
<feature type="region of interest" description="Disordered" evidence="1">
    <location>
        <begin position="69"/>
        <end position="104"/>
    </location>
</feature>
<accession>B0JX69</accession>
<evidence type="ECO:0000256" key="1">
    <source>
        <dbReference type="SAM" id="MobiDB-lite"/>
    </source>
</evidence>
<feature type="compositionally biased region" description="Basic and acidic residues" evidence="1">
    <location>
        <begin position="87"/>
        <end position="104"/>
    </location>
</feature>
<dbReference type="eggNOG" id="ENOG5034CH7">
    <property type="taxonomic scope" value="Bacteria"/>
</dbReference>
<organism evidence="2 3">
    <name type="scientific">Microcystis aeruginosa (strain NIES-843 / IAM M-2473)</name>
    <dbReference type="NCBI Taxonomy" id="449447"/>
    <lineage>
        <taxon>Bacteria</taxon>
        <taxon>Bacillati</taxon>
        <taxon>Cyanobacteriota</taxon>
        <taxon>Cyanophyceae</taxon>
        <taxon>Oscillatoriophycideae</taxon>
        <taxon>Chroococcales</taxon>
        <taxon>Microcystaceae</taxon>
        <taxon>Microcystis</taxon>
    </lineage>
</organism>
<dbReference type="STRING" id="449447.MAE_51340"/>
<sequence>MAKIVMATDDRKRRILDHLSRSTTGADYIPKKPLPIVETPPVAAEPVAAPPPVTPSPELTAKERKRKIMSHLSMSSEDFGEITSTAPEEKRKRQINDHLRQSQG</sequence>